<name>A0A922NXG8_9HYPH</name>
<gene>
    <name evidence="1" type="ORF">GV68_08980</name>
</gene>
<reference evidence="1 2" key="1">
    <citation type="submission" date="2014-06" db="EMBL/GenBank/DDBJ databases">
        <title>Rhizobium pelagicum/R2-400B4.</title>
        <authorList>
            <person name="Kimes N.E."/>
            <person name="Lopez-Perez M."/>
        </authorList>
    </citation>
    <scope>NUCLEOTIDE SEQUENCE [LARGE SCALE GENOMIC DNA]</scope>
    <source>
        <strain evidence="1 2">R2-400B4</strain>
    </source>
</reference>
<accession>A0A922NXG8</accession>
<dbReference type="Proteomes" id="UP000052167">
    <property type="component" value="Unassembled WGS sequence"/>
</dbReference>
<evidence type="ECO:0000313" key="2">
    <source>
        <dbReference type="Proteomes" id="UP000052167"/>
    </source>
</evidence>
<dbReference type="RefSeq" id="WP_037189984.1">
    <property type="nucleotide sequence ID" value="NZ_JOKJ01000019.1"/>
</dbReference>
<sequence>MTNDEKLQVVDAYLKGETIEMMDSRGQWKEVCFKQNNPIINNLAVFRVKPDFVEALYETYVKQLKLQGTPPLIFDEFKLVYGVIEPYIKMEASND</sequence>
<dbReference type="AlphaFoldDB" id="A0A922NXG8"/>
<evidence type="ECO:0000313" key="1">
    <source>
        <dbReference type="EMBL" id="KEQ05651.1"/>
    </source>
</evidence>
<comment type="caution">
    <text evidence="1">The sequence shown here is derived from an EMBL/GenBank/DDBJ whole genome shotgun (WGS) entry which is preliminary data.</text>
</comment>
<keyword evidence="2" id="KW-1185">Reference proteome</keyword>
<protein>
    <submittedName>
        <fullName evidence="1">Uncharacterized protein</fullName>
    </submittedName>
</protein>
<organism evidence="1 2">
    <name type="scientific">Pseudorhizobium pelagicum</name>
    <dbReference type="NCBI Taxonomy" id="1509405"/>
    <lineage>
        <taxon>Bacteria</taxon>
        <taxon>Pseudomonadati</taxon>
        <taxon>Pseudomonadota</taxon>
        <taxon>Alphaproteobacteria</taxon>
        <taxon>Hyphomicrobiales</taxon>
        <taxon>Rhizobiaceae</taxon>
        <taxon>Rhizobium/Agrobacterium group</taxon>
        <taxon>Pseudorhizobium</taxon>
    </lineage>
</organism>
<proteinExistence type="predicted"/>
<dbReference type="EMBL" id="JOKJ01000019">
    <property type="protein sequence ID" value="KEQ05651.1"/>
    <property type="molecule type" value="Genomic_DNA"/>
</dbReference>